<evidence type="ECO:0000313" key="3">
    <source>
        <dbReference type="EMBL" id="KAG5168388.1"/>
    </source>
</evidence>
<dbReference type="AlphaFoldDB" id="A0A8H7XZB7"/>
<name>A0A8H7XZB7_PSICU</name>
<reference evidence="3" key="1">
    <citation type="submission" date="2021-02" db="EMBL/GenBank/DDBJ databases">
        <title>Psilocybe cubensis genome.</title>
        <authorList>
            <person name="Mckernan K.J."/>
            <person name="Crawford S."/>
            <person name="Trippe A."/>
            <person name="Kane L.T."/>
            <person name="Mclaughlin S."/>
        </authorList>
    </citation>
    <scope>NUCLEOTIDE SEQUENCE [LARGE SCALE GENOMIC DNA]</scope>
    <source>
        <strain evidence="3">MGC-MH-2018</strain>
    </source>
</reference>
<dbReference type="PANTHER" id="PTHR33840:SF2">
    <property type="entry name" value="TLE1 PHOSPHOLIPASE DOMAIN-CONTAINING PROTEIN"/>
    <property type="match status" value="1"/>
</dbReference>
<dbReference type="PANTHER" id="PTHR33840">
    <property type="match status" value="1"/>
</dbReference>
<evidence type="ECO:0000259" key="2">
    <source>
        <dbReference type="Pfam" id="PF09994"/>
    </source>
</evidence>
<dbReference type="InterPro" id="IPR018712">
    <property type="entry name" value="Tle1-like_cat"/>
</dbReference>
<dbReference type="Pfam" id="PF09994">
    <property type="entry name" value="T6SS_Tle1-like_cat"/>
    <property type="match status" value="1"/>
</dbReference>
<feature type="compositionally biased region" description="Basic and acidic residues" evidence="1">
    <location>
        <begin position="446"/>
        <end position="456"/>
    </location>
</feature>
<dbReference type="InterPro" id="IPR029058">
    <property type="entry name" value="AB_hydrolase_fold"/>
</dbReference>
<feature type="domain" description="T6SS Phospholipase effector Tle1-like catalytic" evidence="2">
    <location>
        <begin position="33"/>
        <end position="301"/>
    </location>
</feature>
<dbReference type="SUPFAM" id="SSF53474">
    <property type="entry name" value="alpha/beta-Hydrolases"/>
    <property type="match status" value="1"/>
</dbReference>
<dbReference type="OrthoDB" id="3162439at2759"/>
<protein>
    <recommendedName>
        <fullName evidence="2">T6SS Phospholipase effector Tle1-like catalytic domain-containing protein</fullName>
    </recommendedName>
</protein>
<organism evidence="3">
    <name type="scientific">Psilocybe cubensis</name>
    <name type="common">Psychedelic mushroom</name>
    <name type="synonym">Stropharia cubensis</name>
    <dbReference type="NCBI Taxonomy" id="181762"/>
    <lineage>
        <taxon>Eukaryota</taxon>
        <taxon>Fungi</taxon>
        <taxon>Dikarya</taxon>
        <taxon>Basidiomycota</taxon>
        <taxon>Agaricomycotina</taxon>
        <taxon>Agaricomycetes</taxon>
        <taxon>Agaricomycetidae</taxon>
        <taxon>Agaricales</taxon>
        <taxon>Agaricineae</taxon>
        <taxon>Strophariaceae</taxon>
        <taxon>Psilocybe</taxon>
    </lineage>
</organism>
<evidence type="ECO:0000256" key="1">
    <source>
        <dbReference type="SAM" id="MobiDB-lite"/>
    </source>
</evidence>
<accession>A0A8H7XZB7</accession>
<gene>
    <name evidence="3" type="ORF">JR316_006987</name>
</gene>
<feature type="region of interest" description="Disordered" evidence="1">
    <location>
        <begin position="431"/>
        <end position="456"/>
    </location>
</feature>
<sequence>MNSDETSPLLNKLNGEKKGDILTYPPAHKVQGRALILLFDGTGDSEDQDISNVVALKRMLHPIDDPKKQMIFYQTGIGTYHPDFPGLRDKKIPVISTASRTVDSAVAWSLGSHVQEAYKWIMDKYEDGDRICMFGFSRGAYTARAVGGMINKIGLLPKSREDQVERAYESYKQKGKDYKKEWQAFREINGSRDVPIEFLGVWDTVSSVGVVYGKTLPFADRNGSVKTFRHAVALDEHRARFRQDMWRLPKFSEHNKKPWSWSTDADQVWFAGAHCDVGGGSVINGTRPNLAHIALRWMIREIFKKEAGILFDPAELRAIGLDPDALYPVVKTRPPALEPTSDMTLSSSNTIKQPNAIVRFGSWVKSFFVTPPKEEKPDYSIYGSYSEEQLDLVDALAPIFDQLALKTAKWALLEIVPMKIRGYTPNLGKGRVIPPPFDPRAPGSTDDMKKKAEKDPRWTKVRVHRTVKTRMSCKTADGKERYVPRATVNGEIGLDKLNPDLIEWVD</sequence>
<proteinExistence type="predicted"/>
<comment type="caution">
    <text evidence="3">The sequence shown here is derived from an EMBL/GenBank/DDBJ whole genome shotgun (WGS) entry which is preliminary data.</text>
</comment>
<dbReference type="EMBL" id="JAFIQS010000006">
    <property type="protein sequence ID" value="KAG5168388.1"/>
    <property type="molecule type" value="Genomic_DNA"/>
</dbReference>